<gene>
    <name evidence="6" type="ordered locus">TK2078</name>
</gene>
<organism evidence="6 7">
    <name type="scientific">Thermococcus kodakarensis (strain ATCC BAA-918 / JCM 12380 / KOD1)</name>
    <name type="common">Pyrococcus kodakaraensis (strain KOD1)</name>
    <dbReference type="NCBI Taxonomy" id="69014"/>
    <lineage>
        <taxon>Archaea</taxon>
        <taxon>Methanobacteriati</taxon>
        <taxon>Methanobacteriota</taxon>
        <taxon>Thermococci</taxon>
        <taxon>Thermococcales</taxon>
        <taxon>Thermococcaceae</taxon>
        <taxon>Thermococcus</taxon>
    </lineage>
</organism>
<name>Q5JHV8_THEKO</name>
<protein>
    <submittedName>
        <fullName evidence="6">4Fe-4S cluster-binding protein</fullName>
    </submittedName>
</protein>
<evidence type="ECO:0000259" key="5">
    <source>
        <dbReference type="PROSITE" id="PS51379"/>
    </source>
</evidence>
<evidence type="ECO:0000256" key="3">
    <source>
        <dbReference type="ARBA" id="ARBA00023004"/>
    </source>
</evidence>
<dbReference type="EMBL" id="AP006878">
    <property type="protein sequence ID" value="BAD86267.1"/>
    <property type="molecule type" value="Genomic_DNA"/>
</dbReference>
<dbReference type="PhylomeDB" id="Q5JHV8"/>
<keyword evidence="3" id="KW-0408">Iron</keyword>
<dbReference type="InterPro" id="IPR050157">
    <property type="entry name" value="PSI_iron-sulfur_center"/>
</dbReference>
<evidence type="ECO:0000313" key="6">
    <source>
        <dbReference type="EMBL" id="BAD86267.1"/>
    </source>
</evidence>
<dbReference type="InterPro" id="IPR017896">
    <property type="entry name" value="4Fe4S_Fe-S-bd"/>
</dbReference>
<keyword evidence="2" id="KW-0479">Metal-binding</keyword>
<feature type="domain" description="4Fe-4S ferredoxin-type" evidence="5">
    <location>
        <begin position="55"/>
        <end position="84"/>
    </location>
</feature>
<dbReference type="PROSITE" id="PS00198">
    <property type="entry name" value="4FE4S_FER_1"/>
    <property type="match status" value="1"/>
</dbReference>
<dbReference type="InParanoid" id="Q5JHV8"/>
<dbReference type="Pfam" id="PF12838">
    <property type="entry name" value="Fer4_7"/>
    <property type="match status" value="1"/>
</dbReference>
<dbReference type="GO" id="GO:0046872">
    <property type="term" value="F:metal ion binding"/>
    <property type="evidence" value="ECO:0007669"/>
    <property type="project" value="UniProtKB-KW"/>
</dbReference>
<dbReference type="PANTHER" id="PTHR24960:SF79">
    <property type="entry name" value="PHOTOSYSTEM I IRON-SULFUR CENTER"/>
    <property type="match status" value="1"/>
</dbReference>
<accession>Q5JHV8</accession>
<evidence type="ECO:0000313" key="7">
    <source>
        <dbReference type="Proteomes" id="UP000000536"/>
    </source>
</evidence>
<dbReference type="GO" id="GO:0016491">
    <property type="term" value="F:oxidoreductase activity"/>
    <property type="evidence" value="ECO:0007669"/>
    <property type="project" value="UniProtKB-ARBA"/>
</dbReference>
<dbReference type="GO" id="GO:0051539">
    <property type="term" value="F:4 iron, 4 sulfur cluster binding"/>
    <property type="evidence" value="ECO:0007669"/>
    <property type="project" value="UniProtKB-KW"/>
</dbReference>
<sequence length="162" mass="17837">MPETLKCSLIPLEHLPNGLGVPQIDPELCIGCGACVNVCPAGALQAIDDYMEGIRKISLNIGKCTPCTRCEEVCPTGAIKIATFEVISLRKRAYVEVVELRLHLCPGCGNYADYTERSLEKSLQMLSEGMFDRDEIVGRAVLCRSCRRKLTVNETMRASREG</sequence>
<dbReference type="Proteomes" id="UP000000536">
    <property type="component" value="Chromosome"/>
</dbReference>
<dbReference type="EnsemblBacteria" id="BAD86267">
    <property type="protein sequence ID" value="BAD86267"/>
    <property type="gene ID" value="TK2078"/>
</dbReference>
<dbReference type="STRING" id="69014.TK2078"/>
<evidence type="ECO:0000256" key="4">
    <source>
        <dbReference type="ARBA" id="ARBA00023014"/>
    </source>
</evidence>
<evidence type="ECO:0000256" key="1">
    <source>
        <dbReference type="ARBA" id="ARBA00022485"/>
    </source>
</evidence>
<evidence type="ECO:0000256" key="2">
    <source>
        <dbReference type="ARBA" id="ARBA00022723"/>
    </source>
</evidence>
<dbReference type="HOGENOM" id="CLU_067218_3_1_2"/>
<proteinExistence type="predicted"/>
<reference evidence="6 7" key="1">
    <citation type="journal article" date="2005" name="Genome Res.">
        <title>Complete genome sequence of the hyperthermophilic archaeon Thermococcus kodakaraensis KOD1 and comparison with Pyrococcus genomes.</title>
        <authorList>
            <person name="Fukui T."/>
            <person name="Atomi H."/>
            <person name="Kanai T."/>
            <person name="Matsumi R."/>
            <person name="Fujiwara S."/>
            <person name="Imanaka T."/>
        </authorList>
    </citation>
    <scope>NUCLEOTIDE SEQUENCE [LARGE SCALE GENOMIC DNA]</scope>
    <source>
        <strain evidence="7">ATCC BAA-918 / JCM 12380 / KOD1</strain>
    </source>
</reference>
<feature type="domain" description="4Fe-4S ferredoxin-type" evidence="5">
    <location>
        <begin position="20"/>
        <end position="49"/>
    </location>
</feature>
<dbReference type="PATRIC" id="fig|69014.16.peg.2033"/>
<dbReference type="KEGG" id="tko:TK2078"/>
<dbReference type="eggNOG" id="arCOG01543">
    <property type="taxonomic scope" value="Archaea"/>
</dbReference>
<dbReference type="OrthoDB" id="23478at2157"/>
<dbReference type="InterPro" id="IPR017900">
    <property type="entry name" value="4Fe4S_Fe_S_CS"/>
</dbReference>
<dbReference type="PROSITE" id="PS51379">
    <property type="entry name" value="4FE4S_FER_2"/>
    <property type="match status" value="2"/>
</dbReference>
<keyword evidence="1" id="KW-0004">4Fe-4S</keyword>
<dbReference type="Gene3D" id="3.30.70.20">
    <property type="match status" value="2"/>
</dbReference>
<keyword evidence="7" id="KW-1185">Reference proteome</keyword>
<dbReference type="AlphaFoldDB" id="Q5JHV8"/>
<dbReference type="SUPFAM" id="SSF54862">
    <property type="entry name" value="4Fe-4S ferredoxins"/>
    <property type="match status" value="1"/>
</dbReference>
<dbReference type="PANTHER" id="PTHR24960">
    <property type="entry name" value="PHOTOSYSTEM I IRON-SULFUR CENTER-RELATED"/>
    <property type="match status" value="1"/>
</dbReference>
<keyword evidence="4" id="KW-0411">Iron-sulfur</keyword>